<gene>
    <name evidence="2" type="ORF">I5677_15575</name>
</gene>
<accession>A0A8J7KUC1</accession>
<evidence type="ECO:0000313" key="3">
    <source>
        <dbReference type="Proteomes" id="UP000623269"/>
    </source>
</evidence>
<dbReference type="AlphaFoldDB" id="A0A8J7KUC1"/>
<dbReference type="Proteomes" id="UP000623269">
    <property type="component" value="Unassembled WGS sequence"/>
</dbReference>
<protein>
    <submittedName>
        <fullName evidence="2">NAD(P)H-dependent oxidoreductase</fullName>
    </submittedName>
</protein>
<dbReference type="Gene3D" id="3.40.50.360">
    <property type="match status" value="1"/>
</dbReference>
<dbReference type="SUPFAM" id="SSF52218">
    <property type="entry name" value="Flavoproteins"/>
    <property type="match status" value="1"/>
</dbReference>
<organism evidence="2 3">
    <name type="scientific">Mobilitalea sibirica</name>
    <dbReference type="NCBI Taxonomy" id="1462919"/>
    <lineage>
        <taxon>Bacteria</taxon>
        <taxon>Bacillati</taxon>
        <taxon>Bacillota</taxon>
        <taxon>Clostridia</taxon>
        <taxon>Lachnospirales</taxon>
        <taxon>Lachnospiraceae</taxon>
        <taxon>Mobilitalea</taxon>
    </lineage>
</organism>
<dbReference type="InterPro" id="IPR029039">
    <property type="entry name" value="Flavoprotein-like_sf"/>
</dbReference>
<evidence type="ECO:0000313" key="2">
    <source>
        <dbReference type="EMBL" id="MBH1942321.1"/>
    </source>
</evidence>
<evidence type="ECO:0000259" key="1">
    <source>
        <dbReference type="Pfam" id="PF03358"/>
    </source>
</evidence>
<keyword evidence="3" id="KW-1185">Reference proteome</keyword>
<dbReference type="PANTHER" id="PTHR43741:SF4">
    <property type="entry name" value="FMN-DEPENDENT NADH:QUINONE OXIDOREDUCTASE"/>
    <property type="match status" value="1"/>
</dbReference>
<dbReference type="EMBL" id="JAEAGR010000020">
    <property type="protein sequence ID" value="MBH1942321.1"/>
    <property type="molecule type" value="Genomic_DNA"/>
</dbReference>
<sequence length="236" mass="27515">MKITVINGNTRHGNTWSCMKLFLKELSNYDETEIKEYYLPKDMPYFCIGCYSCFSLGENSCPHHEVVSPIVNSIIEADLIIMTSPVYSLDVSGHLKALLDHLCFLWISHRPIPAMFHKASLAIVTTAGVGLGHTVKTMTNSLSFWGVKRIFTYKAVIPVSSWEQMSEQKRYKMGKKIRKKAGKIARSIKKMDHLHYPMIRKMLFYMMRNMMKSNTWNPFERNYWEKQGWLGKKRPF</sequence>
<dbReference type="Pfam" id="PF03358">
    <property type="entry name" value="FMN_red"/>
    <property type="match status" value="1"/>
</dbReference>
<reference evidence="2" key="1">
    <citation type="submission" date="2020-12" db="EMBL/GenBank/DDBJ databases">
        <title>M. sibirica DSM 26468T genome.</title>
        <authorList>
            <person name="Thieme N."/>
            <person name="Rettenmaier R."/>
            <person name="Zverlov V."/>
            <person name="Liebl W."/>
        </authorList>
    </citation>
    <scope>NUCLEOTIDE SEQUENCE</scope>
    <source>
        <strain evidence="2">DSM 26468</strain>
    </source>
</reference>
<dbReference type="InterPro" id="IPR050104">
    <property type="entry name" value="FMN-dep_NADH:Q_OxRdtase_AzoR1"/>
</dbReference>
<proteinExistence type="predicted"/>
<comment type="caution">
    <text evidence="2">The sequence shown here is derived from an EMBL/GenBank/DDBJ whole genome shotgun (WGS) entry which is preliminary data.</text>
</comment>
<dbReference type="InterPro" id="IPR005025">
    <property type="entry name" value="FMN_Rdtase-like_dom"/>
</dbReference>
<feature type="domain" description="NADPH-dependent FMN reductase-like" evidence="1">
    <location>
        <begin position="1"/>
        <end position="148"/>
    </location>
</feature>
<dbReference type="GO" id="GO:0016491">
    <property type="term" value="F:oxidoreductase activity"/>
    <property type="evidence" value="ECO:0007669"/>
    <property type="project" value="InterPro"/>
</dbReference>
<name>A0A8J7KUC1_9FIRM</name>
<dbReference type="PANTHER" id="PTHR43741">
    <property type="entry name" value="FMN-DEPENDENT NADH-AZOREDUCTASE 1"/>
    <property type="match status" value="1"/>
</dbReference>
<dbReference type="RefSeq" id="WP_197662574.1">
    <property type="nucleotide sequence ID" value="NZ_JAEAGR010000020.1"/>
</dbReference>